<dbReference type="RefSeq" id="WP_220110077.1">
    <property type="nucleotide sequence ID" value="NZ_JAHZST010000008.1"/>
</dbReference>
<comment type="caution">
    <text evidence="1">The sequence shown here is derived from an EMBL/GenBank/DDBJ whole genome shotgun (WGS) entry which is preliminary data.</text>
</comment>
<evidence type="ECO:0000313" key="2">
    <source>
        <dbReference type="Proteomes" id="UP001195963"/>
    </source>
</evidence>
<dbReference type="InterPro" id="IPR038626">
    <property type="entry name" value="Rof-like_sf"/>
</dbReference>
<sequence>MIKCDIYDYIEVACLYKIEVLLTLHSGEEIKGVADTTSINGDKQEFLVIKQGTEALNIELVSIKNMKALTPNPHFSSLDIY</sequence>
<accession>A0ABS7E4I0</accession>
<evidence type="ECO:0000313" key="1">
    <source>
        <dbReference type="EMBL" id="MBW8184577.1"/>
    </source>
</evidence>
<name>A0ABS7E4I0_9GAMM</name>
<organism evidence="1 2">
    <name type="scientific">Shewanella nanhaiensis</name>
    <dbReference type="NCBI Taxonomy" id="2864872"/>
    <lineage>
        <taxon>Bacteria</taxon>
        <taxon>Pseudomonadati</taxon>
        <taxon>Pseudomonadota</taxon>
        <taxon>Gammaproteobacteria</taxon>
        <taxon>Alteromonadales</taxon>
        <taxon>Shewanellaceae</taxon>
        <taxon>Shewanella</taxon>
    </lineage>
</organism>
<dbReference type="Proteomes" id="UP001195963">
    <property type="component" value="Unassembled WGS sequence"/>
</dbReference>
<reference evidence="1 2" key="1">
    <citation type="submission" date="2021-07" db="EMBL/GenBank/DDBJ databases">
        <title>Shewanella sp. nov, isolated from SCS.</title>
        <authorList>
            <person name="Cao W.R."/>
        </authorList>
    </citation>
    <scope>NUCLEOTIDE SEQUENCE [LARGE SCALE GENOMIC DNA]</scope>
    <source>
        <strain evidence="1 2">NR704-98</strain>
    </source>
</reference>
<dbReference type="Gene3D" id="2.30.30.400">
    <property type="entry name" value="Rof-like"/>
    <property type="match status" value="1"/>
</dbReference>
<protein>
    <submittedName>
        <fullName evidence="1">Rho-binding antiterminator</fullName>
    </submittedName>
</protein>
<dbReference type="Pfam" id="PF07073">
    <property type="entry name" value="ROF"/>
    <property type="match status" value="1"/>
</dbReference>
<keyword evidence="2" id="KW-1185">Reference proteome</keyword>
<dbReference type="InterPro" id="IPR023534">
    <property type="entry name" value="Rof/RNase_P-like"/>
</dbReference>
<proteinExistence type="predicted"/>
<gene>
    <name evidence="1" type="ORF">K0625_12930</name>
</gene>
<dbReference type="EMBL" id="JAHZST010000008">
    <property type="protein sequence ID" value="MBW8184577.1"/>
    <property type="molecule type" value="Genomic_DNA"/>
</dbReference>
<dbReference type="InterPro" id="IPR009778">
    <property type="entry name" value="ROF"/>
</dbReference>
<dbReference type="SUPFAM" id="SSF101744">
    <property type="entry name" value="Rof/RNase P subunit-like"/>
    <property type="match status" value="1"/>
</dbReference>